<dbReference type="PANTHER" id="PTHR34128">
    <property type="entry name" value="CYTOCHROME C-TYPE BIOGENESIS PROTEIN CCME HOMOLOG, MITOCHONDRIAL"/>
    <property type="match status" value="1"/>
</dbReference>
<comment type="function">
    <text evidence="12 13">Heme chaperone required for the biogenesis of c-type cytochromes. Transiently binds heme delivered by CcmC and transfers the heme to apo-cytochromes in a process facilitated by CcmF and CcmH.</text>
</comment>
<comment type="subcellular location">
    <subcellularLocation>
        <location evidence="1">Cell inner membrane</location>
    </subcellularLocation>
    <subcellularLocation>
        <location evidence="13">Cell membrane</location>
        <topology evidence="13">Single-pass type II membrane protein</topology>
    </subcellularLocation>
</comment>
<evidence type="ECO:0000256" key="13">
    <source>
        <dbReference type="HAMAP-Rule" id="MF_01959"/>
    </source>
</evidence>
<dbReference type="RefSeq" id="WP_168146911.1">
    <property type="nucleotide sequence ID" value="NZ_JAAVXB010000002.1"/>
</dbReference>
<dbReference type="GO" id="GO:0017003">
    <property type="term" value="P:protein-heme linkage"/>
    <property type="evidence" value="ECO:0007669"/>
    <property type="project" value="UniProtKB-UniRule"/>
</dbReference>
<dbReference type="GO" id="GO:0020037">
    <property type="term" value="F:heme binding"/>
    <property type="evidence" value="ECO:0007669"/>
    <property type="project" value="InterPro"/>
</dbReference>
<dbReference type="GO" id="GO:0017004">
    <property type="term" value="P:cytochrome complex assembly"/>
    <property type="evidence" value="ECO:0007669"/>
    <property type="project" value="UniProtKB-KW"/>
</dbReference>
<organism evidence="15 16">
    <name type="scientific">Solimonas marina</name>
    <dbReference type="NCBI Taxonomy" id="2714601"/>
    <lineage>
        <taxon>Bacteria</taxon>
        <taxon>Pseudomonadati</taxon>
        <taxon>Pseudomonadota</taxon>
        <taxon>Gammaproteobacteria</taxon>
        <taxon>Nevskiales</taxon>
        <taxon>Nevskiaceae</taxon>
        <taxon>Solimonas</taxon>
    </lineage>
</organism>
<feature type="binding site" description="axial binding residue" evidence="13 14">
    <location>
        <position position="125"/>
    </location>
    <ligand>
        <name>heme</name>
        <dbReference type="ChEBI" id="CHEBI:30413"/>
    </ligand>
    <ligandPart>
        <name>Fe</name>
        <dbReference type="ChEBI" id="CHEBI:18248"/>
    </ligandPart>
</feature>
<dbReference type="Gene3D" id="2.40.50.140">
    <property type="entry name" value="Nucleic acid-binding proteins"/>
    <property type="match status" value="1"/>
</dbReference>
<keyword evidence="4 13" id="KW-0349">Heme</keyword>
<dbReference type="InterPro" id="IPR012340">
    <property type="entry name" value="NA-bd_OB-fold"/>
</dbReference>
<dbReference type="InterPro" id="IPR036127">
    <property type="entry name" value="CcmE-like_sf"/>
</dbReference>
<evidence type="ECO:0000256" key="9">
    <source>
        <dbReference type="ARBA" id="ARBA00022989"/>
    </source>
</evidence>
<keyword evidence="10 13" id="KW-0408">Iron</keyword>
<evidence type="ECO:0000313" key="16">
    <source>
        <dbReference type="Proteomes" id="UP000653472"/>
    </source>
</evidence>
<evidence type="ECO:0000256" key="4">
    <source>
        <dbReference type="ARBA" id="ARBA00022617"/>
    </source>
</evidence>
<dbReference type="FunFam" id="2.40.50.140:FF:000104">
    <property type="entry name" value="Cytochrome c-type biogenesis protein CcmE"/>
    <property type="match status" value="1"/>
</dbReference>
<evidence type="ECO:0000256" key="5">
    <source>
        <dbReference type="ARBA" id="ARBA00022692"/>
    </source>
</evidence>
<dbReference type="GO" id="GO:0046872">
    <property type="term" value="F:metal ion binding"/>
    <property type="evidence" value="ECO:0007669"/>
    <property type="project" value="UniProtKB-KW"/>
</dbReference>
<sequence>MNKRQKRMAAVAALVVGIGVAAVFGFTAFRKNMMYFYTPTDLIDHKVSDNAQLRLGGLVVAGSVHRGDGLQVDFTLADCQKSLPVRYDGILPDLFKEGQGIVATGHLQHGVFIADQVLAKHDENYMPPDLAKSLKAQGGTMHSCAPFKSAYGDSTMPAQAQAQAAHS</sequence>
<evidence type="ECO:0000256" key="6">
    <source>
        <dbReference type="ARBA" id="ARBA00022723"/>
    </source>
</evidence>
<keyword evidence="9 13" id="KW-1133">Transmembrane helix</keyword>
<dbReference type="NCBIfam" id="NF009731">
    <property type="entry name" value="PRK13254.1-5"/>
    <property type="match status" value="1"/>
</dbReference>
<dbReference type="Proteomes" id="UP000653472">
    <property type="component" value="Unassembled WGS sequence"/>
</dbReference>
<feature type="binding site" description="covalent" evidence="13 14">
    <location>
        <position position="121"/>
    </location>
    <ligand>
        <name>heme</name>
        <dbReference type="ChEBI" id="CHEBI:30413"/>
    </ligand>
</feature>
<proteinExistence type="inferred from homology"/>
<keyword evidence="7 13" id="KW-0201">Cytochrome c-type biogenesis</keyword>
<keyword evidence="8 13" id="KW-0735">Signal-anchor</keyword>
<keyword evidence="11 13" id="KW-0472">Membrane</keyword>
<keyword evidence="3" id="KW-0997">Cell inner membrane</keyword>
<evidence type="ECO:0000256" key="10">
    <source>
        <dbReference type="ARBA" id="ARBA00023004"/>
    </source>
</evidence>
<dbReference type="GO" id="GO:0005886">
    <property type="term" value="C:plasma membrane"/>
    <property type="evidence" value="ECO:0007669"/>
    <property type="project" value="UniProtKB-SubCell"/>
</dbReference>
<evidence type="ECO:0000256" key="3">
    <source>
        <dbReference type="ARBA" id="ARBA00022519"/>
    </source>
</evidence>
<evidence type="ECO:0000256" key="7">
    <source>
        <dbReference type="ARBA" id="ARBA00022748"/>
    </source>
</evidence>
<dbReference type="SUPFAM" id="SSF82093">
    <property type="entry name" value="Heme chaperone CcmE"/>
    <property type="match status" value="1"/>
</dbReference>
<evidence type="ECO:0000256" key="14">
    <source>
        <dbReference type="PIRSR" id="PIRSR604329-50"/>
    </source>
</evidence>
<dbReference type="Pfam" id="PF03100">
    <property type="entry name" value="CcmE"/>
    <property type="match status" value="1"/>
</dbReference>
<comment type="caution">
    <text evidence="15">The sequence shown here is derived from an EMBL/GenBank/DDBJ whole genome shotgun (WGS) entry which is preliminary data.</text>
</comment>
<dbReference type="NCBIfam" id="NF009727">
    <property type="entry name" value="PRK13254.1-1"/>
    <property type="match status" value="1"/>
</dbReference>
<keyword evidence="2 13" id="KW-1003">Cell membrane</keyword>
<comment type="similarity">
    <text evidence="13">Belongs to the CcmE/CycJ family.</text>
</comment>
<evidence type="ECO:0000313" key="15">
    <source>
        <dbReference type="EMBL" id="NKF21668.1"/>
    </source>
</evidence>
<name>A0A970B5F8_9GAMM</name>
<protein>
    <recommendedName>
        <fullName evidence="13">Cytochrome c-type biogenesis protein CcmE</fullName>
    </recommendedName>
    <alternativeName>
        <fullName evidence="13">Cytochrome c maturation protein E</fullName>
    </alternativeName>
    <alternativeName>
        <fullName evidence="13">Heme chaperone CcmE</fullName>
    </alternativeName>
</protein>
<gene>
    <name evidence="13 15" type="primary">ccmE</name>
    <name evidence="13" type="synonym">cycJ</name>
    <name evidence="15" type="ORF">G7Y82_05015</name>
</gene>
<dbReference type="InterPro" id="IPR004329">
    <property type="entry name" value="CcmE"/>
</dbReference>
<keyword evidence="5 13" id="KW-0812">Transmembrane</keyword>
<reference evidence="15" key="1">
    <citation type="submission" date="2020-03" db="EMBL/GenBank/DDBJ databases">
        <title>Solimonas marina sp. nov., isolated from deep seawater of the Pacific Ocean.</title>
        <authorList>
            <person name="Liu X."/>
            <person name="Lai Q."/>
            <person name="Sun F."/>
            <person name="Gai Y."/>
            <person name="Li G."/>
            <person name="Shao Z."/>
        </authorList>
    </citation>
    <scope>NUCLEOTIDE SEQUENCE</scope>
    <source>
        <strain evidence="15">C16B3</strain>
    </source>
</reference>
<evidence type="ECO:0000256" key="8">
    <source>
        <dbReference type="ARBA" id="ARBA00022968"/>
    </source>
</evidence>
<dbReference type="EMBL" id="JAAVXB010000002">
    <property type="protein sequence ID" value="NKF21668.1"/>
    <property type="molecule type" value="Genomic_DNA"/>
</dbReference>
<evidence type="ECO:0000256" key="1">
    <source>
        <dbReference type="ARBA" id="ARBA00004533"/>
    </source>
</evidence>
<dbReference type="AlphaFoldDB" id="A0A970B5F8"/>
<dbReference type="PANTHER" id="PTHR34128:SF2">
    <property type="entry name" value="CYTOCHROME C-TYPE BIOGENESIS PROTEIN CCME HOMOLOG, MITOCHONDRIAL"/>
    <property type="match status" value="1"/>
</dbReference>
<keyword evidence="16" id="KW-1185">Reference proteome</keyword>
<dbReference type="HAMAP" id="MF_01959">
    <property type="entry name" value="CcmE"/>
    <property type="match status" value="1"/>
</dbReference>
<evidence type="ECO:0000256" key="12">
    <source>
        <dbReference type="ARBA" id="ARBA00056663"/>
    </source>
</evidence>
<evidence type="ECO:0000256" key="11">
    <source>
        <dbReference type="ARBA" id="ARBA00023136"/>
    </source>
</evidence>
<feature type="topological domain" description="Cytoplasmic" evidence="13">
    <location>
        <begin position="1"/>
        <end position="7"/>
    </location>
</feature>
<feature type="topological domain" description="Extracellular" evidence="13">
    <location>
        <begin position="29"/>
        <end position="167"/>
    </location>
</feature>
<dbReference type="NCBIfam" id="NF009729">
    <property type="entry name" value="PRK13254.1-3"/>
    <property type="match status" value="1"/>
</dbReference>
<evidence type="ECO:0000256" key="2">
    <source>
        <dbReference type="ARBA" id="ARBA00022475"/>
    </source>
</evidence>
<accession>A0A970B5F8</accession>
<keyword evidence="6 13" id="KW-0479">Metal-binding</keyword>